<feature type="region of interest" description="Disordered" evidence="2">
    <location>
        <begin position="49"/>
        <end position="69"/>
    </location>
</feature>
<dbReference type="EMBL" id="JBGBPQ010000002">
    <property type="protein sequence ID" value="KAL1527919.1"/>
    <property type="molecule type" value="Genomic_DNA"/>
</dbReference>
<feature type="compositionally biased region" description="Pro residues" evidence="2">
    <location>
        <begin position="56"/>
        <end position="66"/>
    </location>
</feature>
<feature type="coiled-coil region" evidence="1">
    <location>
        <begin position="360"/>
        <end position="387"/>
    </location>
</feature>
<protein>
    <submittedName>
        <fullName evidence="5">Uncharacterized protein</fullName>
    </submittedName>
</protein>
<accession>A0AB34K689</accession>
<dbReference type="EMBL" id="JBGBPQ010000002">
    <property type="protein sequence ID" value="KAL1527912.1"/>
    <property type="molecule type" value="Genomic_DNA"/>
</dbReference>
<evidence type="ECO:0000313" key="5">
    <source>
        <dbReference type="EMBL" id="KAL1527919.1"/>
    </source>
</evidence>
<keyword evidence="1" id="KW-0175">Coiled coil</keyword>
<dbReference type="AlphaFoldDB" id="A0AB34K689"/>
<evidence type="ECO:0000313" key="6">
    <source>
        <dbReference type="Proteomes" id="UP001515480"/>
    </source>
</evidence>
<comment type="caution">
    <text evidence="5">The sequence shown here is derived from an EMBL/GenBank/DDBJ whole genome shotgun (WGS) entry which is preliminary data.</text>
</comment>
<keyword evidence="6" id="KW-1185">Reference proteome</keyword>
<evidence type="ECO:0000256" key="2">
    <source>
        <dbReference type="SAM" id="MobiDB-lite"/>
    </source>
</evidence>
<keyword evidence="3" id="KW-0732">Signal</keyword>
<reference evidence="5 6" key="1">
    <citation type="journal article" date="2024" name="Science">
        <title>Giant polyketide synthase enzymes in the biosynthesis of giant marine polyether toxins.</title>
        <authorList>
            <person name="Fallon T.R."/>
            <person name="Shende V.V."/>
            <person name="Wierzbicki I.H."/>
            <person name="Pendleton A.L."/>
            <person name="Watervoot N.F."/>
            <person name="Auber R.P."/>
            <person name="Gonzalez D.J."/>
            <person name="Wisecaver J.H."/>
            <person name="Moore B.S."/>
        </authorList>
    </citation>
    <scope>NUCLEOTIDE SEQUENCE [LARGE SCALE GENOMIC DNA]</scope>
    <source>
        <strain evidence="5 6">12B1</strain>
    </source>
</reference>
<feature type="signal peptide" evidence="3">
    <location>
        <begin position="1"/>
        <end position="23"/>
    </location>
</feature>
<organism evidence="5 6">
    <name type="scientific">Prymnesium parvum</name>
    <name type="common">Toxic golden alga</name>
    <dbReference type="NCBI Taxonomy" id="97485"/>
    <lineage>
        <taxon>Eukaryota</taxon>
        <taxon>Haptista</taxon>
        <taxon>Haptophyta</taxon>
        <taxon>Prymnesiophyceae</taxon>
        <taxon>Prymnesiales</taxon>
        <taxon>Prymnesiaceae</taxon>
        <taxon>Prymnesium</taxon>
    </lineage>
</organism>
<feature type="chain" id="PRO_5044172807" evidence="3">
    <location>
        <begin position="24"/>
        <end position="390"/>
    </location>
</feature>
<evidence type="ECO:0000313" key="4">
    <source>
        <dbReference type="EMBL" id="KAL1527912.1"/>
    </source>
</evidence>
<gene>
    <name evidence="4" type="ORF">AB1Y20_009285</name>
    <name evidence="5" type="ORF">AB1Y20_009292</name>
</gene>
<proteinExistence type="predicted"/>
<sequence>MRAWVASPLLCAMTHAALHRTFAAAPLALDRPPTHHAVSISSPRCVPRLPPVRLRSPPPPPPPRPLRLPSTPEMLLITCKVARLPEVQQVPRSLRLRSAYSLVACAFEELPSICAASDVLYPGSDPCLQWDELIDQLTRRLDEKTEAGPLSRSQHRDLIRAVVEVIFGDSLVADFTDEIVGAMMPEESTRWEGMAGQPAAAKGAAGVGALGGLMQTKGTADGVDRREALVEKWSAQLERCPSEVGCIVDTLLLQLEGAMPWPVRTALCTKQYDEFERLHAHMRLMLAQALVLPPLRDPLTESQQDALVLDLLERVLGELNLYAHECGTLVLMAEAIAQARAPSIVTLPPDATQAAVEALRAGLQWEVELHERRLRELRVRIDALNVELRR</sequence>
<evidence type="ECO:0000256" key="3">
    <source>
        <dbReference type="SAM" id="SignalP"/>
    </source>
</evidence>
<dbReference type="Proteomes" id="UP001515480">
    <property type="component" value="Unassembled WGS sequence"/>
</dbReference>
<evidence type="ECO:0000256" key="1">
    <source>
        <dbReference type="SAM" id="Coils"/>
    </source>
</evidence>
<name>A0AB34K689_PRYPA</name>